<accession>A0AB37GES3</accession>
<dbReference type="AlphaFoldDB" id="A0AB37GES3"/>
<evidence type="ECO:0000313" key="1">
    <source>
        <dbReference type="EMBL" id="QPR31325.1"/>
    </source>
</evidence>
<protein>
    <submittedName>
        <fullName evidence="1">DUF5318 family protein</fullName>
    </submittedName>
</protein>
<dbReference type="Pfam" id="PF17249">
    <property type="entry name" value="DUF5318"/>
    <property type="match status" value="1"/>
</dbReference>
<organism evidence="1 3">
    <name type="scientific">Corynebacterium amycolatum</name>
    <dbReference type="NCBI Taxonomy" id="43765"/>
    <lineage>
        <taxon>Bacteria</taxon>
        <taxon>Bacillati</taxon>
        <taxon>Actinomycetota</taxon>
        <taxon>Actinomycetes</taxon>
        <taxon>Mycobacteriales</taxon>
        <taxon>Corynebacteriaceae</taxon>
        <taxon>Corynebacterium</taxon>
    </lineage>
</organism>
<evidence type="ECO:0000313" key="2">
    <source>
        <dbReference type="EMBL" id="QQB83205.1"/>
    </source>
</evidence>
<sequence>MMTWQGEIDHSLLKKQLLEQWRAGEISRRSLCDADARLVAAARFHGRKSQEECPVCRKFDLRLVFWVFGENLGRRSGSACTENELSAIVNEYGSCTVKEVEVCPDCKWSFLTRTLQAAREESEN</sequence>
<name>A0AB37GES3_CORAY</name>
<dbReference type="Proteomes" id="UP000594774">
    <property type="component" value="Chromosome"/>
</dbReference>
<evidence type="ECO:0000313" key="3">
    <source>
        <dbReference type="Proteomes" id="UP000594774"/>
    </source>
</evidence>
<proteinExistence type="predicted"/>
<dbReference type="InterPro" id="IPR035169">
    <property type="entry name" value="DUF5318"/>
</dbReference>
<dbReference type="EMBL" id="CP065628">
    <property type="protein sequence ID" value="QPR31325.1"/>
    <property type="molecule type" value="Genomic_DNA"/>
</dbReference>
<dbReference type="EMBL" id="CP066023">
    <property type="protein sequence ID" value="QQB83205.1"/>
    <property type="molecule type" value="Genomic_DNA"/>
</dbReference>
<reference evidence="3 4" key="1">
    <citation type="submission" date="2020-12" db="EMBL/GenBank/DDBJ databases">
        <title>FDA dAtabase for Regulatory Grade micrObial Sequences (FDA-ARGOS): Supporting development and validation of Infectious Disease Dx tests.</title>
        <authorList>
            <person name="Sproer C."/>
            <person name="Gronow S."/>
            <person name="Severitt S."/>
            <person name="Schroder I."/>
            <person name="Tallon L."/>
            <person name="Sadzewicz L."/>
            <person name="Zhao X."/>
            <person name="Boylan J."/>
            <person name="Ott S."/>
            <person name="Bowen H."/>
            <person name="Vavikolanu K."/>
            <person name="Mehta A."/>
            <person name="Aluvathingal J."/>
            <person name="Nadendla S."/>
            <person name="Lowell S."/>
            <person name="Myers T."/>
            <person name="Yan Y."/>
            <person name="Sichtig H."/>
        </authorList>
    </citation>
    <scope>NUCLEOTIDE SEQUENCE [LARGE SCALE GENOMIC DNA]</scope>
    <source>
        <strain evidence="1 3">FDAARGOS_938</strain>
        <strain evidence="2 4">FDAARGOS_991</strain>
    </source>
</reference>
<gene>
    <name evidence="1" type="ORF">I6G95_02350</name>
    <name evidence="2" type="ORF">I6H48_02950</name>
</gene>
<dbReference type="Proteomes" id="UP000595198">
    <property type="component" value="Chromosome"/>
</dbReference>
<evidence type="ECO:0000313" key="4">
    <source>
        <dbReference type="Proteomes" id="UP000595198"/>
    </source>
</evidence>
<keyword evidence="4" id="KW-1185">Reference proteome</keyword>